<proteinExistence type="predicted"/>
<keyword evidence="2" id="KW-1185">Reference proteome</keyword>
<gene>
    <name evidence="1" type="ORF">FPE_LOCUS9845</name>
</gene>
<dbReference type="EMBL" id="OU503040">
    <property type="protein sequence ID" value="CAI9762415.1"/>
    <property type="molecule type" value="Genomic_DNA"/>
</dbReference>
<dbReference type="PANTHER" id="PTHR35764:SF1">
    <property type="entry name" value="PROTEIN SHORTAGE IN CHIASMATA 1"/>
    <property type="match status" value="1"/>
</dbReference>
<protein>
    <submittedName>
        <fullName evidence="1">Uncharacterized protein</fullName>
    </submittedName>
</protein>
<dbReference type="GO" id="GO:0000712">
    <property type="term" value="P:resolution of meiotic recombination intermediates"/>
    <property type="evidence" value="ECO:0007669"/>
    <property type="project" value="TreeGrafter"/>
</dbReference>
<dbReference type="PANTHER" id="PTHR35764">
    <property type="entry name" value="PROTEIN SHORTAGE IN CHIASMATA 1"/>
    <property type="match status" value="1"/>
</dbReference>
<organism evidence="1 2">
    <name type="scientific">Fraxinus pennsylvanica</name>
    <dbReference type="NCBI Taxonomy" id="56036"/>
    <lineage>
        <taxon>Eukaryota</taxon>
        <taxon>Viridiplantae</taxon>
        <taxon>Streptophyta</taxon>
        <taxon>Embryophyta</taxon>
        <taxon>Tracheophyta</taxon>
        <taxon>Spermatophyta</taxon>
        <taxon>Magnoliopsida</taxon>
        <taxon>eudicotyledons</taxon>
        <taxon>Gunneridae</taxon>
        <taxon>Pentapetalae</taxon>
        <taxon>asterids</taxon>
        <taxon>lamiids</taxon>
        <taxon>Lamiales</taxon>
        <taxon>Oleaceae</taxon>
        <taxon>Oleeae</taxon>
        <taxon>Fraxinus</taxon>
    </lineage>
</organism>
<evidence type="ECO:0000313" key="2">
    <source>
        <dbReference type="Proteomes" id="UP000834106"/>
    </source>
</evidence>
<dbReference type="AlphaFoldDB" id="A0AAD2DSS6"/>
<accession>A0AAD2DSS6</accession>
<reference evidence="1" key="1">
    <citation type="submission" date="2023-05" db="EMBL/GenBank/DDBJ databases">
        <authorList>
            <person name="Huff M."/>
        </authorList>
    </citation>
    <scope>NUCLEOTIDE SEQUENCE</scope>
</reference>
<sequence>MRNRFLAAAAGSVQPLDCIRLPLPHHPPPNNVSFSQDFLHSFHDIPVLSIPCKVDKLQTDNALSKFFSDVLPHVMMKSTSRNRRSDHRDGYLTASKSAIKSQVVDLIILSQSLLAECTIYGKCLEVFVYVSRHSLSFTLESCIQDGSTSIIVAHRAQCFRHFHNLDDMSTFLEDTPTSDLSLPNLLKIQQSVYSVDDISLEYAME</sequence>
<dbReference type="InterPro" id="IPR038824">
    <property type="entry name" value="SHOC1-like"/>
</dbReference>
<dbReference type="Proteomes" id="UP000834106">
    <property type="component" value="Chromosome 5"/>
</dbReference>
<evidence type="ECO:0000313" key="1">
    <source>
        <dbReference type="EMBL" id="CAI9762415.1"/>
    </source>
</evidence>
<name>A0AAD2DSS6_9LAMI</name>